<organism evidence="1 2">
    <name type="scientific">Oceanisphaera arctica</name>
    <dbReference type="NCBI Taxonomy" id="641510"/>
    <lineage>
        <taxon>Bacteria</taxon>
        <taxon>Pseudomonadati</taxon>
        <taxon>Pseudomonadota</taxon>
        <taxon>Gammaproteobacteria</taxon>
        <taxon>Aeromonadales</taxon>
        <taxon>Aeromonadaceae</taxon>
        <taxon>Oceanisphaera</taxon>
    </lineage>
</organism>
<dbReference type="Proteomes" id="UP000242231">
    <property type="component" value="Unassembled WGS sequence"/>
</dbReference>
<dbReference type="OrthoDB" id="5600241at2"/>
<proteinExistence type="predicted"/>
<dbReference type="RefSeq" id="WP_104485703.1">
    <property type="nucleotide sequence ID" value="NZ_BMYB01000003.1"/>
</dbReference>
<dbReference type="AlphaFoldDB" id="A0A2P5TPA4"/>
<protein>
    <recommendedName>
        <fullName evidence="3">Toxin CptA</fullName>
    </recommendedName>
</protein>
<evidence type="ECO:0008006" key="3">
    <source>
        <dbReference type="Google" id="ProtNLM"/>
    </source>
</evidence>
<evidence type="ECO:0000313" key="1">
    <source>
        <dbReference type="EMBL" id="PPL17409.1"/>
    </source>
</evidence>
<accession>A0A2P5TPA4</accession>
<comment type="caution">
    <text evidence="1">The sequence shown here is derived from an EMBL/GenBank/DDBJ whole genome shotgun (WGS) entry which is preliminary data.</text>
</comment>
<reference evidence="2" key="1">
    <citation type="submission" date="2016-11" db="EMBL/GenBank/DDBJ databases">
        <authorList>
            <person name="Sisinthy S."/>
            <person name="Ara S."/>
            <person name="Gundlapally S.R."/>
        </authorList>
    </citation>
    <scope>NUCLEOTIDE SEQUENCE [LARGE SCALE GENOMIC DNA]</scope>
    <source>
        <strain evidence="2">V1-41</strain>
    </source>
</reference>
<sequence>MSVTRFAISAEPSRLHRCYLLAAATALWLPASLLLSADRLPWFAPGWLLVSALLWVRGSGYRLQGEYNNGVLSLNGRSGVLSSYSRAGPGFLLLVLKDDPWPPLWLFQDAVPESVFRRLSQRVLLAD</sequence>
<gene>
    <name evidence="1" type="ORF">UN63_05075</name>
</gene>
<dbReference type="EMBL" id="MPZM01000007">
    <property type="protein sequence ID" value="PPL17409.1"/>
    <property type="molecule type" value="Genomic_DNA"/>
</dbReference>
<keyword evidence="2" id="KW-1185">Reference proteome</keyword>
<name>A0A2P5TPA4_9GAMM</name>
<evidence type="ECO:0000313" key="2">
    <source>
        <dbReference type="Proteomes" id="UP000242231"/>
    </source>
</evidence>